<dbReference type="InterPro" id="IPR016024">
    <property type="entry name" value="ARM-type_fold"/>
</dbReference>
<evidence type="ECO:0000256" key="3">
    <source>
        <dbReference type="ARBA" id="ARBA00022737"/>
    </source>
</evidence>
<name>A0A423W9V3_CYTCH</name>
<evidence type="ECO:0000256" key="4">
    <source>
        <dbReference type="ARBA" id="ARBA00024893"/>
    </source>
</evidence>
<feature type="compositionally biased region" description="Basic and acidic residues" evidence="7">
    <location>
        <begin position="721"/>
        <end position="743"/>
    </location>
</feature>
<dbReference type="GO" id="GO:0000472">
    <property type="term" value="P:endonucleolytic cleavage to generate mature 5'-end of SSU-rRNA from (SSU-rRNA, 5.8S rRNA, LSU-rRNA)"/>
    <property type="evidence" value="ECO:0007669"/>
    <property type="project" value="TreeGrafter"/>
</dbReference>
<dbReference type="InterPro" id="IPR011989">
    <property type="entry name" value="ARM-like"/>
</dbReference>
<dbReference type="GO" id="GO:0005730">
    <property type="term" value="C:nucleolus"/>
    <property type="evidence" value="ECO:0007669"/>
    <property type="project" value="UniProtKB-SubCell"/>
</dbReference>
<dbReference type="AlphaFoldDB" id="A0A423W9V3"/>
<dbReference type="GO" id="GO:0003723">
    <property type="term" value="F:RNA binding"/>
    <property type="evidence" value="ECO:0007669"/>
    <property type="project" value="InterPro"/>
</dbReference>
<reference evidence="8 9" key="1">
    <citation type="submission" date="2015-09" db="EMBL/GenBank/DDBJ databases">
        <title>Host preference determinants of Valsa canker pathogens revealed by comparative genomics.</title>
        <authorList>
            <person name="Yin Z."/>
            <person name="Huang L."/>
        </authorList>
    </citation>
    <scope>NUCLEOTIDE SEQUENCE [LARGE SCALE GENOMIC DNA]</scope>
    <source>
        <strain evidence="8 9">YSFL</strain>
    </source>
</reference>
<evidence type="ECO:0000313" key="8">
    <source>
        <dbReference type="EMBL" id="ROW00081.1"/>
    </source>
</evidence>
<dbReference type="GO" id="GO:0000480">
    <property type="term" value="P:endonucleolytic cleavage in 5'-ETS of tricistronic rRNA transcript (SSU-rRNA, 5.8S rRNA, LSU-rRNA)"/>
    <property type="evidence" value="ECO:0007669"/>
    <property type="project" value="TreeGrafter"/>
</dbReference>
<gene>
    <name evidence="8" type="ORF">VSDG_03538</name>
</gene>
<evidence type="ECO:0000256" key="2">
    <source>
        <dbReference type="ARBA" id="ARBA00016427"/>
    </source>
</evidence>
<dbReference type="InterPro" id="IPR040000">
    <property type="entry name" value="NOP9"/>
</dbReference>
<dbReference type="OrthoDB" id="392571at2759"/>
<dbReference type="SUPFAM" id="SSF48371">
    <property type="entry name" value="ARM repeat"/>
    <property type="match status" value="1"/>
</dbReference>
<evidence type="ECO:0000256" key="5">
    <source>
        <dbReference type="ARBA" id="ARBA00030932"/>
    </source>
</evidence>
<dbReference type="EMBL" id="LJZO01000009">
    <property type="protein sequence ID" value="ROW00081.1"/>
    <property type="molecule type" value="Genomic_DNA"/>
</dbReference>
<comment type="subcellular location">
    <subcellularLocation>
        <location evidence="1">Nucleus</location>
        <location evidence="1">Nucleolus</location>
    </subcellularLocation>
</comment>
<dbReference type="PANTHER" id="PTHR13102">
    <property type="entry name" value="NUCLEOLAR PROTEIN 9"/>
    <property type="match status" value="1"/>
</dbReference>
<evidence type="ECO:0000256" key="7">
    <source>
        <dbReference type="SAM" id="MobiDB-lite"/>
    </source>
</evidence>
<keyword evidence="9" id="KW-1185">Reference proteome</keyword>
<dbReference type="GO" id="GO:0000056">
    <property type="term" value="P:ribosomal small subunit export from nucleus"/>
    <property type="evidence" value="ECO:0007669"/>
    <property type="project" value="TreeGrafter"/>
</dbReference>
<dbReference type="GO" id="GO:0000447">
    <property type="term" value="P:endonucleolytic cleavage in ITS1 to separate SSU-rRNA from 5.8S rRNA and LSU-rRNA from tricistronic rRNA transcript (SSU-rRNA, 5.8S rRNA, LSU-rRNA)"/>
    <property type="evidence" value="ECO:0007669"/>
    <property type="project" value="TreeGrafter"/>
</dbReference>
<feature type="region of interest" description="Disordered" evidence="7">
    <location>
        <begin position="1"/>
        <end position="75"/>
    </location>
</feature>
<accession>A0A423W9V3</accession>
<feature type="compositionally biased region" description="Basic residues" evidence="7">
    <location>
        <begin position="1"/>
        <end position="10"/>
    </location>
</feature>
<keyword evidence="3" id="KW-0677">Repeat</keyword>
<dbReference type="STRING" id="252740.A0A423W9V3"/>
<comment type="function">
    <text evidence="4">RNA-binding nucleolar protein required for pre-rRNA processing. Involved in production of 18S rRNA and assembly of small ribosomal subunit.</text>
</comment>
<feature type="compositionally biased region" description="Basic and acidic residues" evidence="7">
    <location>
        <begin position="11"/>
        <end position="32"/>
    </location>
</feature>
<dbReference type="InterPro" id="IPR001313">
    <property type="entry name" value="Pumilio_RNA-bd_rpt"/>
</dbReference>
<feature type="region of interest" description="Disordered" evidence="7">
    <location>
        <begin position="721"/>
        <end position="772"/>
    </location>
</feature>
<feature type="compositionally biased region" description="Low complexity" evidence="7">
    <location>
        <begin position="763"/>
        <end position="772"/>
    </location>
</feature>
<dbReference type="GO" id="GO:0030686">
    <property type="term" value="C:90S preribosome"/>
    <property type="evidence" value="ECO:0007669"/>
    <property type="project" value="TreeGrafter"/>
</dbReference>
<dbReference type="GO" id="GO:0030688">
    <property type="term" value="C:preribosome, small subunit precursor"/>
    <property type="evidence" value="ECO:0007669"/>
    <property type="project" value="TreeGrafter"/>
</dbReference>
<evidence type="ECO:0000313" key="9">
    <source>
        <dbReference type="Proteomes" id="UP000284375"/>
    </source>
</evidence>
<dbReference type="PANTHER" id="PTHR13102:SF0">
    <property type="entry name" value="NUCLEOLAR PROTEIN 9"/>
    <property type="match status" value="1"/>
</dbReference>
<dbReference type="Gene3D" id="1.25.10.10">
    <property type="entry name" value="Leucine-rich Repeat Variant"/>
    <property type="match status" value="2"/>
</dbReference>
<evidence type="ECO:0000256" key="6">
    <source>
        <dbReference type="ARBA" id="ARBA00031929"/>
    </source>
</evidence>
<protein>
    <recommendedName>
        <fullName evidence="2">Nucleolar protein 9</fullName>
    </recommendedName>
    <alternativeName>
        <fullName evidence="5 6">Pumilio domain-containing protein NOP9</fullName>
    </alternativeName>
</protein>
<comment type="caution">
    <text evidence="8">The sequence shown here is derived from an EMBL/GenBank/DDBJ whole genome shotgun (WGS) entry which is preliminary data.</text>
</comment>
<dbReference type="SMART" id="SM00025">
    <property type="entry name" value="Pumilio"/>
    <property type="match status" value="6"/>
</dbReference>
<proteinExistence type="predicted"/>
<dbReference type="Proteomes" id="UP000284375">
    <property type="component" value="Unassembled WGS sequence"/>
</dbReference>
<dbReference type="Pfam" id="PF22493">
    <property type="entry name" value="PUF_NOP9"/>
    <property type="match status" value="1"/>
</dbReference>
<evidence type="ECO:0000256" key="1">
    <source>
        <dbReference type="ARBA" id="ARBA00004604"/>
    </source>
</evidence>
<sequence length="772" mass="84336">MGKERKSKRQLIRDEKKAKKRQREVDNVETKQEKKRQRIEEAEADAGTDSVLPAGQEGGYDGGDNPVSGGRGFGGFGGFGGEPELEFFGMLNDEEQEYFRSADAKLETNDFESDEDRGYFLQSLYAEAVGKELKLASSQSCSRLMERLILLSNTRQKKRLFAAFAGHFVTLVTHRFASHCCEKLFIQSAPVVSRELSGTVVEEEDADAGEEEVVPAGEGEGELAAQAQAAKASMEELFLFTLDELEEHLSYLLSDRFGSHTLRVLLVVLSGRPLEQVSTKSLLQSKRKEHISVQGARAGTDEMKDQLRVVPESFTLAMQKILADTTASMDQTALRVLATHPTGNPVLQLLIELDISLNGKDKAKRDQLLLLKLLPDAPDSLSDNSTPASDFVNGMMYDPVGSRLLETIVIHAPAKIFKALNANFFSPRIQTYMRNDIACYPAIKALNRMSKEDVAEAVRKVIPEMPKVVASKRFNVIKALFDRCHVRQVTEELDALLESLCAAYGSEDGTNLVPILCGLADEKKADAPETKFQPSLQTERQKAATMSHGCQLVTTLLGIPGSPAAAAQTSLLSLSADQLCHLATSTTPSMIVVKTALSSPAQVINFHKALVTKLAPRVLELAQSQIGHNVVNAIVSIPSKAGPGSSSSQAAAAAGAGSTAGAAVVPFHLKELIMSRLGGDEKALRDTWTGRSVWRAWKGDQWKFRRGDWVRFLKEVDPEVRPEEALWNRAAEKERKKDKDRKAKGQAPRRPRGGDDDGGGHQEGAAEGGMQE</sequence>
<organism evidence="8 9">
    <name type="scientific">Cytospora chrysosperma</name>
    <name type="common">Cytospora canker fungus</name>
    <name type="synonym">Sphaeria chrysosperma</name>
    <dbReference type="NCBI Taxonomy" id="252740"/>
    <lineage>
        <taxon>Eukaryota</taxon>
        <taxon>Fungi</taxon>
        <taxon>Dikarya</taxon>
        <taxon>Ascomycota</taxon>
        <taxon>Pezizomycotina</taxon>
        <taxon>Sordariomycetes</taxon>
        <taxon>Sordariomycetidae</taxon>
        <taxon>Diaporthales</taxon>
        <taxon>Cytosporaceae</taxon>
        <taxon>Cytospora</taxon>
    </lineage>
</organism>